<evidence type="ECO:0000313" key="2">
    <source>
        <dbReference type="EMBL" id="WIM99231.1"/>
    </source>
</evidence>
<accession>A0ABY8WMZ0</accession>
<keyword evidence="3" id="KW-1185">Reference proteome</keyword>
<proteinExistence type="predicted"/>
<sequence>MTEKIYAATFDRQAATWRRSTRSYSDNCVEVADLPDGGRAVRDSKNPDGPILFFTPSEWAAFVGGAKDGEFDN</sequence>
<dbReference type="Proteomes" id="UP001240150">
    <property type="component" value="Chromosome"/>
</dbReference>
<dbReference type="RefSeq" id="WP_284920670.1">
    <property type="nucleotide sequence ID" value="NZ_CP126980.1"/>
</dbReference>
<evidence type="ECO:0000313" key="3">
    <source>
        <dbReference type="Proteomes" id="UP001240150"/>
    </source>
</evidence>
<dbReference type="InterPro" id="IPR007278">
    <property type="entry name" value="DUF397"/>
</dbReference>
<protein>
    <submittedName>
        <fullName evidence="2">DUF397 domain-containing protein</fullName>
    </submittedName>
</protein>
<reference evidence="2 3" key="1">
    <citation type="submission" date="2023-06" db="EMBL/GenBank/DDBJ databases">
        <authorList>
            <person name="Yushchuk O."/>
            <person name="Binda E."/>
            <person name="Ruckert-Reed C."/>
            <person name="Fedorenko V."/>
            <person name="Kalinowski J."/>
            <person name="Marinelli F."/>
        </authorList>
    </citation>
    <scope>NUCLEOTIDE SEQUENCE [LARGE SCALE GENOMIC DNA]</scope>
    <source>
        <strain evidence="2 3">NRRL 3884</strain>
    </source>
</reference>
<name>A0ABY8WMZ0_9ACTN</name>
<gene>
    <name evidence="2" type="ORF">ACTOB_002878</name>
</gene>
<dbReference type="EMBL" id="CP126980">
    <property type="protein sequence ID" value="WIM99231.1"/>
    <property type="molecule type" value="Genomic_DNA"/>
</dbReference>
<feature type="domain" description="DUF397" evidence="1">
    <location>
        <begin position="15"/>
        <end position="67"/>
    </location>
</feature>
<organism evidence="2 3">
    <name type="scientific">Actinoplanes oblitus</name>
    <dbReference type="NCBI Taxonomy" id="3040509"/>
    <lineage>
        <taxon>Bacteria</taxon>
        <taxon>Bacillati</taxon>
        <taxon>Actinomycetota</taxon>
        <taxon>Actinomycetes</taxon>
        <taxon>Micromonosporales</taxon>
        <taxon>Micromonosporaceae</taxon>
        <taxon>Actinoplanes</taxon>
    </lineage>
</organism>
<evidence type="ECO:0000259" key="1">
    <source>
        <dbReference type="Pfam" id="PF04149"/>
    </source>
</evidence>
<dbReference type="Pfam" id="PF04149">
    <property type="entry name" value="DUF397"/>
    <property type="match status" value="1"/>
</dbReference>